<dbReference type="GO" id="GO:0003677">
    <property type="term" value="F:DNA binding"/>
    <property type="evidence" value="ECO:0007669"/>
    <property type="project" value="InterPro"/>
</dbReference>
<dbReference type="GO" id="GO:0016987">
    <property type="term" value="F:sigma factor activity"/>
    <property type="evidence" value="ECO:0007669"/>
    <property type="project" value="UniProtKB-KW"/>
</dbReference>
<dbReference type="Gene3D" id="1.10.1740.10">
    <property type="match status" value="1"/>
</dbReference>
<dbReference type="InterPro" id="IPR013325">
    <property type="entry name" value="RNA_pol_sigma_r2"/>
</dbReference>
<dbReference type="STRING" id="1492738.FEM21_20600"/>
<dbReference type="eggNOG" id="COG1595">
    <property type="taxonomic scope" value="Bacteria"/>
</dbReference>
<evidence type="ECO:0000256" key="2">
    <source>
        <dbReference type="ARBA" id="ARBA00023015"/>
    </source>
</evidence>
<dbReference type="AlphaFoldDB" id="A0A066WV36"/>
<dbReference type="InterPro" id="IPR013249">
    <property type="entry name" value="RNA_pol_sigma70_r4_t2"/>
</dbReference>
<dbReference type="SUPFAM" id="SSF88946">
    <property type="entry name" value="Sigma2 domain of RNA polymerase sigma factors"/>
    <property type="match status" value="1"/>
</dbReference>
<gene>
    <name evidence="6" type="ORF">FEM21_20600</name>
</gene>
<dbReference type="InterPro" id="IPR036388">
    <property type="entry name" value="WH-like_DNA-bd_sf"/>
</dbReference>
<dbReference type="Gene3D" id="1.10.10.10">
    <property type="entry name" value="Winged helix-like DNA-binding domain superfamily/Winged helix DNA-binding domain"/>
    <property type="match status" value="1"/>
</dbReference>
<name>A0A066WV36_9FLAO</name>
<evidence type="ECO:0000256" key="3">
    <source>
        <dbReference type="ARBA" id="ARBA00023082"/>
    </source>
</evidence>
<dbReference type="CDD" id="cd06171">
    <property type="entry name" value="Sigma70_r4"/>
    <property type="match status" value="1"/>
</dbReference>
<keyword evidence="4" id="KW-0804">Transcription</keyword>
<dbReference type="Pfam" id="PF08281">
    <property type="entry name" value="Sigma70_r4_2"/>
    <property type="match status" value="1"/>
</dbReference>
<dbReference type="InterPro" id="IPR014284">
    <property type="entry name" value="RNA_pol_sigma-70_dom"/>
</dbReference>
<sequence length="204" mass="23809">MDLKNQILHNVVLDDNELWLAMKAGDEKAFSTLFKRYYSYLIRYGNSFSPFSEKTQDCVQDVFTDIWVYRNSLSDTVVVKAYLLSCVRKRIVRSKERDKVFNKSKSVDAIAFLFDFSVEQQLISDELTEGKVKHLNKVLNFLPARQKEALFLRYHHGLSVDEVAGVLNVNYQSASNLLHRAILYIRKEWKGSFVLLIMLLTNWI</sequence>
<dbReference type="Proteomes" id="UP000027064">
    <property type="component" value="Unassembled WGS sequence"/>
</dbReference>
<reference evidence="6 7" key="1">
    <citation type="submission" date="2014-05" db="EMBL/GenBank/DDBJ databases">
        <title>Genome Sequence of Flavobacterium sp. EM1321.</title>
        <authorList>
            <person name="Shin S.-K."/>
            <person name="Yi H."/>
        </authorList>
    </citation>
    <scope>NUCLEOTIDE SEQUENCE [LARGE SCALE GENOMIC DNA]</scope>
    <source>
        <strain evidence="6 7">EM1321</strain>
    </source>
</reference>
<comment type="caution">
    <text evidence="6">The sequence shown here is derived from an EMBL/GenBank/DDBJ whole genome shotgun (WGS) entry which is preliminary data.</text>
</comment>
<organism evidence="6 7">
    <name type="scientific">Flavobacterium seoulense</name>
    <dbReference type="NCBI Taxonomy" id="1492738"/>
    <lineage>
        <taxon>Bacteria</taxon>
        <taxon>Pseudomonadati</taxon>
        <taxon>Bacteroidota</taxon>
        <taxon>Flavobacteriia</taxon>
        <taxon>Flavobacteriales</taxon>
        <taxon>Flavobacteriaceae</taxon>
        <taxon>Flavobacterium</taxon>
    </lineage>
</organism>
<protein>
    <submittedName>
        <fullName evidence="6">RNA polymerase subunit sigma-24</fullName>
    </submittedName>
</protein>
<evidence type="ECO:0000256" key="1">
    <source>
        <dbReference type="ARBA" id="ARBA00010641"/>
    </source>
</evidence>
<evidence type="ECO:0000256" key="4">
    <source>
        <dbReference type="ARBA" id="ARBA00023163"/>
    </source>
</evidence>
<dbReference type="SUPFAM" id="SSF88659">
    <property type="entry name" value="Sigma3 and sigma4 domains of RNA polymerase sigma factors"/>
    <property type="match status" value="1"/>
</dbReference>
<keyword evidence="7" id="KW-1185">Reference proteome</keyword>
<keyword evidence="2" id="KW-0805">Transcription regulation</keyword>
<accession>A0A066WV36</accession>
<dbReference type="NCBIfam" id="TIGR02937">
    <property type="entry name" value="sigma70-ECF"/>
    <property type="match status" value="1"/>
</dbReference>
<comment type="similarity">
    <text evidence="1">Belongs to the sigma-70 factor family. ECF subfamily.</text>
</comment>
<feature type="domain" description="RNA polymerase sigma factor 70 region 4 type 2" evidence="5">
    <location>
        <begin position="138"/>
        <end position="181"/>
    </location>
</feature>
<dbReference type="GO" id="GO:0006352">
    <property type="term" value="P:DNA-templated transcription initiation"/>
    <property type="evidence" value="ECO:0007669"/>
    <property type="project" value="InterPro"/>
</dbReference>
<dbReference type="PATRIC" id="fig|1492738.3.peg.2048"/>
<dbReference type="PANTHER" id="PTHR43133">
    <property type="entry name" value="RNA POLYMERASE ECF-TYPE SIGMA FACTO"/>
    <property type="match status" value="1"/>
</dbReference>
<keyword evidence="3" id="KW-0731">Sigma factor</keyword>
<evidence type="ECO:0000259" key="5">
    <source>
        <dbReference type="Pfam" id="PF08281"/>
    </source>
</evidence>
<dbReference type="InterPro" id="IPR013324">
    <property type="entry name" value="RNA_pol_sigma_r3/r4-like"/>
</dbReference>
<dbReference type="InterPro" id="IPR039425">
    <property type="entry name" value="RNA_pol_sigma-70-like"/>
</dbReference>
<dbReference type="PANTHER" id="PTHR43133:SF46">
    <property type="entry name" value="RNA POLYMERASE SIGMA-70 FACTOR ECF SUBFAMILY"/>
    <property type="match status" value="1"/>
</dbReference>
<proteinExistence type="inferred from homology"/>
<evidence type="ECO:0000313" key="7">
    <source>
        <dbReference type="Proteomes" id="UP000027064"/>
    </source>
</evidence>
<evidence type="ECO:0000313" key="6">
    <source>
        <dbReference type="EMBL" id="KDN54809.1"/>
    </source>
</evidence>
<dbReference type="EMBL" id="JNCA01000018">
    <property type="protein sequence ID" value="KDN54809.1"/>
    <property type="molecule type" value="Genomic_DNA"/>
</dbReference>